<feature type="non-terminal residue" evidence="1">
    <location>
        <position position="197"/>
    </location>
</feature>
<dbReference type="Gene3D" id="3.20.20.370">
    <property type="entry name" value="Glycoside hydrolase/deacetylase"/>
    <property type="match status" value="1"/>
</dbReference>
<evidence type="ECO:0008006" key="2">
    <source>
        <dbReference type="Google" id="ProtNLM"/>
    </source>
</evidence>
<protein>
    <recommendedName>
        <fullName evidence="2">Polysaccharide deacetylase</fullName>
    </recommendedName>
</protein>
<dbReference type="SUPFAM" id="SSF88713">
    <property type="entry name" value="Glycoside hydrolase/deacetylase"/>
    <property type="match status" value="1"/>
</dbReference>
<gene>
    <name evidence="1" type="ORF">METZ01_LOCUS335869</name>
</gene>
<dbReference type="GO" id="GO:0005975">
    <property type="term" value="P:carbohydrate metabolic process"/>
    <property type="evidence" value="ECO:0007669"/>
    <property type="project" value="InterPro"/>
</dbReference>
<evidence type="ECO:0000313" key="1">
    <source>
        <dbReference type="EMBL" id="SVC83015.1"/>
    </source>
</evidence>
<name>A0A382QDR1_9ZZZZ</name>
<dbReference type="AlphaFoldDB" id="A0A382QDR1"/>
<accession>A0A382QDR1</accession>
<organism evidence="1">
    <name type="scientific">marine metagenome</name>
    <dbReference type="NCBI Taxonomy" id="408172"/>
    <lineage>
        <taxon>unclassified sequences</taxon>
        <taxon>metagenomes</taxon>
        <taxon>ecological metagenomes</taxon>
    </lineage>
</organism>
<reference evidence="1" key="1">
    <citation type="submission" date="2018-05" db="EMBL/GenBank/DDBJ databases">
        <authorList>
            <person name="Lanie J.A."/>
            <person name="Ng W.-L."/>
            <person name="Kazmierczak K.M."/>
            <person name="Andrzejewski T.M."/>
            <person name="Davidsen T.M."/>
            <person name="Wayne K.J."/>
            <person name="Tettelin H."/>
            <person name="Glass J.I."/>
            <person name="Rusch D."/>
            <person name="Podicherti R."/>
            <person name="Tsui H.-C.T."/>
            <person name="Winkler M.E."/>
        </authorList>
    </citation>
    <scope>NUCLEOTIDE SEQUENCE</scope>
</reference>
<dbReference type="EMBL" id="UINC01113422">
    <property type="protein sequence ID" value="SVC83015.1"/>
    <property type="molecule type" value="Genomic_DNA"/>
</dbReference>
<dbReference type="PANTHER" id="PTHR43123">
    <property type="entry name" value="POLYSACCHARIDE DEACETYLASE-RELATED"/>
    <property type="match status" value="1"/>
</dbReference>
<dbReference type="PANTHER" id="PTHR43123:SF4">
    <property type="entry name" value="POLYSACCHARIDE DEACETYLASE"/>
    <property type="match status" value="1"/>
</dbReference>
<sequence length="197" mass="22743">MKYPYVPIINRGKLNWPDDKRLAVIFTLNLETWDLIKDTDKPYYAGGPSILPDLLPGNVPDFPNYMWREYGQRVGVWRLFSLFDDLGVKPSCTVNAETCLRRAEMVQAALNRECELIPHNYEQGELLTNFFNDPIKEEEVISKTLEVFKKVTGRTPEGWLSSSLRGTLNTAEILVKHGLKYYCDAMNDDQPYMIETK</sequence>
<dbReference type="InterPro" id="IPR011330">
    <property type="entry name" value="Glyco_hydro/deAcase_b/a-brl"/>
</dbReference>
<proteinExistence type="predicted"/>